<organism evidence="3 4">
    <name type="scientific">Scheffersomyces stipitis (strain ATCC 58785 / CBS 6054 / NBRC 10063 / NRRL Y-11545)</name>
    <name type="common">Yeast</name>
    <name type="synonym">Pichia stipitis</name>
    <dbReference type="NCBI Taxonomy" id="322104"/>
    <lineage>
        <taxon>Eukaryota</taxon>
        <taxon>Fungi</taxon>
        <taxon>Dikarya</taxon>
        <taxon>Ascomycota</taxon>
        <taxon>Saccharomycotina</taxon>
        <taxon>Pichiomycetes</taxon>
        <taxon>Debaryomycetaceae</taxon>
        <taxon>Scheffersomyces</taxon>
    </lineage>
</organism>
<dbReference type="STRING" id="322104.A3LWZ2"/>
<evidence type="ECO:0000313" key="4">
    <source>
        <dbReference type="Proteomes" id="UP000002258"/>
    </source>
</evidence>
<dbReference type="Proteomes" id="UP000002258">
    <property type="component" value="Chromosome 6"/>
</dbReference>
<feature type="domain" description="J" evidence="2">
    <location>
        <begin position="13"/>
        <end position="96"/>
    </location>
</feature>
<dbReference type="PROSITE" id="PS00636">
    <property type="entry name" value="DNAJ_1"/>
    <property type="match status" value="1"/>
</dbReference>
<sequence length="270" mass="32081">MNLHPWPNKRNPSPYEIFDLSDGDMSLSQLEMNKLLKKKYVSYVKLYHPDLSKNLQIYHKGSLLSENIKRQRFDQVQEAYDILKDPRRRVAFRRYTTNNWDEAPRYNQNTAPFSKQNYEAYRRAQGHRSSKSFKADEEFWSAGTWEDYYKMKYNRAPPTKEELEKNKYKILAGVLLVASLAFSLQIMLALDRTNEYLLQSRLTNLQVMEDLQHSTDNYGDGLQPLDRMRRFLISRRSTLLMKEKGDIVDDTDLKNQDDELLIKYAQKVEK</sequence>
<dbReference type="InterPro" id="IPR036869">
    <property type="entry name" value="J_dom_sf"/>
</dbReference>
<dbReference type="FunCoup" id="A3LWZ2">
    <property type="interactions" value="18"/>
</dbReference>
<dbReference type="OrthoDB" id="445556at2759"/>
<proteinExistence type="predicted"/>
<dbReference type="InParanoid" id="A3LWZ2"/>
<name>A3LWZ2_PICST</name>
<dbReference type="SUPFAM" id="SSF46565">
    <property type="entry name" value="Chaperone J-domain"/>
    <property type="match status" value="1"/>
</dbReference>
<dbReference type="AlphaFoldDB" id="A3LWZ2"/>
<dbReference type="OMA" id="NAGTWED"/>
<dbReference type="InterPro" id="IPR018253">
    <property type="entry name" value="DnaJ_domain_CS"/>
</dbReference>
<keyword evidence="1" id="KW-0812">Transmembrane</keyword>
<keyword evidence="1" id="KW-1133">Transmembrane helix</keyword>
<dbReference type="EMBL" id="CP000500">
    <property type="protein sequence ID" value="ABN67368.2"/>
    <property type="molecule type" value="Genomic_DNA"/>
</dbReference>
<dbReference type="CDD" id="cd06257">
    <property type="entry name" value="DnaJ"/>
    <property type="match status" value="1"/>
</dbReference>
<dbReference type="KEGG" id="pic:PICST_32638"/>
<reference evidence="3 4" key="1">
    <citation type="journal article" date="2007" name="Nat. Biotechnol.">
        <title>Genome sequence of the lignocellulose-bioconverting and xylose-fermenting yeast Pichia stipitis.</title>
        <authorList>
            <person name="Jeffries T.W."/>
            <person name="Grigoriev I.V."/>
            <person name="Grimwood J."/>
            <person name="Laplaza J.M."/>
            <person name="Aerts A."/>
            <person name="Salamov A."/>
            <person name="Schmutz J."/>
            <person name="Lindquist E."/>
            <person name="Dehal P."/>
            <person name="Shapiro H."/>
            <person name="Jin Y.S."/>
            <person name="Passoth V."/>
            <person name="Richardson P.M."/>
        </authorList>
    </citation>
    <scope>NUCLEOTIDE SEQUENCE [LARGE SCALE GENOMIC DNA]</scope>
    <source>
        <strain evidence="4">ATCC 58785 / CBS 6054 / NBRC 10063 / NRRL Y-11545</strain>
    </source>
</reference>
<accession>A3LWZ2</accession>
<feature type="transmembrane region" description="Helical" evidence="1">
    <location>
        <begin position="170"/>
        <end position="190"/>
    </location>
</feature>
<dbReference type="eggNOG" id="ENOG502RYTK">
    <property type="taxonomic scope" value="Eukaryota"/>
</dbReference>
<protein>
    <recommendedName>
        <fullName evidence="2">J domain-containing protein</fullName>
    </recommendedName>
</protein>
<dbReference type="RefSeq" id="XP_001385397.2">
    <property type="nucleotide sequence ID" value="XM_001385360.1"/>
</dbReference>
<keyword evidence="1" id="KW-0472">Membrane</keyword>
<dbReference type="PROSITE" id="PS50076">
    <property type="entry name" value="DNAJ_2"/>
    <property type="match status" value="1"/>
</dbReference>
<dbReference type="Pfam" id="PF00226">
    <property type="entry name" value="DnaJ"/>
    <property type="match status" value="1"/>
</dbReference>
<evidence type="ECO:0000256" key="1">
    <source>
        <dbReference type="SAM" id="Phobius"/>
    </source>
</evidence>
<dbReference type="Gene3D" id="1.10.287.110">
    <property type="entry name" value="DnaJ domain"/>
    <property type="match status" value="1"/>
</dbReference>
<gene>
    <name evidence="3" type="ORF">PICST_32638</name>
</gene>
<evidence type="ECO:0000259" key="2">
    <source>
        <dbReference type="PROSITE" id="PS50076"/>
    </source>
</evidence>
<dbReference type="GeneID" id="4840123"/>
<keyword evidence="4" id="KW-1185">Reference proteome</keyword>
<evidence type="ECO:0000313" key="3">
    <source>
        <dbReference type="EMBL" id="ABN67368.2"/>
    </source>
</evidence>
<dbReference type="InterPro" id="IPR001623">
    <property type="entry name" value="DnaJ_domain"/>
</dbReference>
<dbReference type="HOGENOM" id="CLU_927848_0_0_1"/>